<accession>A0A4Z2GGW8</accession>
<proteinExistence type="predicted"/>
<organism evidence="1 2">
    <name type="scientific">Liparis tanakae</name>
    <name type="common">Tanaka's snailfish</name>
    <dbReference type="NCBI Taxonomy" id="230148"/>
    <lineage>
        <taxon>Eukaryota</taxon>
        <taxon>Metazoa</taxon>
        <taxon>Chordata</taxon>
        <taxon>Craniata</taxon>
        <taxon>Vertebrata</taxon>
        <taxon>Euteleostomi</taxon>
        <taxon>Actinopterygii</taxon>
        <taxon>Neopterygii</taxon>
        <taxon>Teleostei</taxon>
        <taxon>Neoteleostei</taxon>
        <taxon>Acanthomorphata</taxon>
        <taxon>Eupercaria</taxon>
        <taxon>Perciformes</taxon>
        <taxon>Cottioidei</taxon>
        <taxon>Cottales</taxon>
        <taxon>Liparidae</taxon>
        <taxon>Liparis</taxon>
    </lineage>
</organism>
<dbReference type="EMBL" id="SRLO01000536">
    <property type="protein sequence ID" value="TNN52788.1"/>
    <property type="molecule type" value="Genomic_DNA"/>
</dbReference>
<reference evidence="1 2" key="1">
    <citation type="submission" date="2019-03" db="EMBL/GenBank/DDBJ databases">
        <title>First draft genome of Liparis tanakae, snailfish: a comprehensive survey of snailfish specific genes.</title>
        <authorList>
            <person name="Kim W."/>
            <person name="Song I."/>
            <person name="Jeong J.-H."/>
            <person name="Kim D."/>
            <person name="Kim S."/>
            <person name="Ryu S."/>
            <person name="Song J.Y."/>
            <person name="Lee S.K."/>
        </authorList>
    </citation>
    <scope>NUCLEOTIDE SEQUENCE [LARGE SCALE GENOMIC DNA]</scope>
    <source>
        <tissue evidence="1">Muscle</tissue>
    </source>
</reference>
<keyword evidence="2" id="KW-1185">Reference proteome</keyword>
<comment type="caution">
    <text evidence="1">The sequence shown here is derived from an EMBL/GenBank/DDBJ whole genome shotgun (WGS) entry which is preliminary data.</text>
</comment>
<protein>
    <submittedName>
        <fullName evidence="1">Uncharacterized protein</fullName>
    </submittedName>
</protein>
<name>A0A4Z2GGW8_9TELE</name>
<sequence>MQLDLLTLWADLPEGTPEWVKTLQRLCKSVRLVCGGLTSRGAAERKQNNSGFLPLSGGADRPPSAAALFPGFSRRLRFAFIFSSWRGDLAPRGDPVNRGPPLGLSRWYARSSEALSVRHKAERPAGFLCLVSFVTARLSRDQCEAFSHLWMVPGYKVCVQLSEEICVSVCSRLF</sequence>
<gene>
    <name evidence="1" type="ORF">EYF80_037021</name>
</gene>
<evidence type="ECO:0000313" key="1">
    <source>
        <dbReference type="EMBL" id="TNN52788.1"/>
    </source>
</evidence>
<evidence type="ECO:0000313" key="2">
    <source>
        <dbReference type="Proteomes" id="UP000314294"/>
    </source>
</evidence>
<dbReference type="Proteomes" id="UP000314294">
    <property type="component" value="Unassembled WGS sequence"/>
</dbReference>
<dbReference type="AlphaFoldDB" id="A0A4Z2GGW8"/>